<organism evidence="1 2">
    <name type="scientific">Blautia luti DSM 14534 = JCM 17040</name>
    <dbReference type="NCBI Taxonomy" id="649762"/>
    <lineage>
        <taxon>Bacteria</taxon>
        <taxon>Bacillati</taxon>
        <taxon>Bacillota</taxon>
        <taxon>Clostridia</taxon>
        <taxon>Lachnospirales</taxon>
        <taxon>Lachnospiraceae</taxon>
        <taxon>Blautia</taxon>
    </lineage>
</organism>
<dbReference type="AlphaFoldDB" id="A0A844GHW3"/>
<sequence>MKSKTCAYCKREFFGEVKRTAEHIFPQTLLQLYPEQDVSFTPEKIFKDNSGLTIADVCAGCNNGALSELDSYGGELIKKQFKDEIDYDMKDAVIEKTIEYDLFAKWILKIAYNYFRSRKIECSFMEEYIPCILQNVELSDNFDIFMGLHINTTPVLEEVYNYQPLQICENPKLRGTSIGIEFLFKLPHNFNSITIPENESTLAIRFGNAVMYVIFWKKDCPVELKK</sequence>
<dbReference type="RefSeq" id="WP_154780499.1">
    <property type="nucleotide sequence ID" value="NZ_WMBC01000008.1"/>
</dbReference>
<name>A0A844GHW3_9FIRM</name>
<evidence type="ECO:0000313" key="1">
    <source>
        <dbReference type="EMBL" id="MTD61683.1"/>
    </source>
</evidence>
<proteinExistence type="predicted"/>
<reference evidence="1 2" key="1">
    <citation type="submission" date="2019-11" db="EMBL/GenBank/DDBJ databases">
        <title>Draft genome sequence of Blautia luti DSM 14534T, isolated from human stool.</title>
        <authorList>
            <person name="Ortiz R."/>
            <person name="Melis-Arcos F."/>
            <person name="Covarrubias P."/>
            <person name="Cardenas J.P."/>
            <person name="Perez-Donoso J."/>
            <person name="Almonacid D."/>
        </authorList>
    </citation>
    <scope>NUCLEOTIDE SEQUENCE [LARGE SCALE GENOMIC DNA]</scope>
    <source>
        <strain evidence="1 2">DSM 14534</strain>
    </source>
</reference>
<evidence type="ECO:0008006" key="3">
    <source>
        <dbReference type="Google" id="ProtNLM"/>
    </source>
</evidence>
<protein>
    <recommendedName>
        <fullName evidence="3">HNH endonuclease 5 domain-containing protein</fullName>
    </recommendedName>
</protein>
<evidence type="ECO:0000313" key="2">
    <source>
        <dbReference type="Proteomes" id="UP000437824"/>
    </source>
</evidence>
<accession>A0A844GHW3</accession>
<dbReference type="Proteomes" id="UP000437824">
    <property type="component" value="Unassembled WGS sequence"/>
</dbReference>
<comment type="caution">
    <text evidence="1">The sequence shown here is derived from an EMBL/GenBank/DDBJ whole genome shotgun (WGS) entry which is preliminary data.</text>
</comment>
<gene>
    <name evidence="1" type="ORF">GKZ57_10555</name>
</gene>
<dbReference type="EMBL" id="WMBC01000008">
    <property type="protein sequence ID" value="MTD61683.1"/>
    <property type="molecule type" value="Genomic_DNA"/>
</dbReference>